<evidence type="ECO:0000256" key="4">
    <source>
        <dbReference type="ARBA" id="ARBA00022984"/>
    </source>
</evidence>
<keyword evidence="3 6" id="KW-0133">Cell shape</keyword>
<comment type="pathway">
    <text evidence="1 6">Cell wall biogenesis; peptidoglycan biosynthesis.</text>
</comment>
<protein>
    <submittedName>
        <fullName evidence="9">Peptidoglycan-binding protein</fullName>
    </submittedName>
</protein>
<evidence type="ECO:0000256" key="2">
    <source>
        <dbReference type="ARBA" id="ARBA00022679"/>
    </source>
</evidence>
<dbReference type="GO" id="GO:0008360">
    <property type="term" value="P:regulation of cell shape"/>
    <property type="evidence" value="ECO:0007669"/>
    <property type="project" value="UniProtKB-UniRule"/>
</dbReference>
<name>A0A9D0ZLD7_9FIRM</name>
<dbReference type="Pfam" id="PF01471">
    <property type="entry name" value="PG_binding_1"/>
    <property type="match status" value="5"/>
</dbReference>
<reference evidence="9" key="2">
    <citation type="journal article" date="2021" name="PeerJ">
        <title>Extensive microbial diversity within the chicken gut microbiome revealed by metagenomics and culture.</title>
        <authorList>
            <person name="Gilroy R."/>
            <person name="Ravi A."/>
            <person name="Getino M."/>
            <person name="Pursley I."/>
            <person name="Horton D.L."/>
            <person name="Alikhan N.F."/>
            <person name="Baker D."/>
            <person name="Gharbi K."/>
            <person name="Hall N."/>
            <person name="Watson M."/>
            <person name="Adriaenssens E.M."/>
            <person name="Foster-Nyarko E."/>
            <person name="Jarju S."/>
            <person name="Secka A."/>
            <person name="Antonio M."/>
            <person name="Oren A."/>
            <person name="Chaudhuri R.R."/>
            <person name="La Ragione R."/>
            <person name="Hildebrand F."/>
            <person name="Pallen M.J."/>
        </authorList>
    </citation>
    <scope>NUCLEOTIDE SEQUENCE</scope>
    <source>
        <strain evidence="9">ChiSjej6B24-2974</strain>
    </source>
</reference>
<dbReference type="Gene3D" id="1.10.101.10">
    <property type="entry name" value="PGBD-like superfamily/PGBD"/>
    <property type="match status" value="5"/>
</dbReference>
<evidence type="ECO:0000313" key="9">
    <source>
        <dbReference type="EMBL" id="HIQ82692.1"/>
    </source>
</evidence>
<evidence type="ECO:0000313" key="10">
    <source>
        <dbReference type="Proteomes" id="UP000824260"/>
    </source>
</evidence>
<dbReference type="Gene3D" id="2.40.440.10">
    <property type="entry name" value="L,D-transpeptidase catalytic domain-like"/>
    <property type="match status" value="1"/>
</dbReference>
<organism evidence="9 10">
    <name type="scientific">Candidatus Pullichristensenella stercorigallinarum</name>
    <dbReference type="NCBI Taxonomy" id="2840909"/>
    <lineage>
        <taxon>Bacteria</taxon>
        <taxon>Bacillati</taxon>
        <taxon>Bacillota</taxon>
        <taxon>Clostridia</taxon>
        <taxon>Candidatus Pullichristensenella</taxon>
    </lineage>
</organism>
<evidence type="ECO:0000259" key="8">
    <source>
        <dbReference type="PROSITE" id="PS52029"/>
    </source>
</evidence>
<dbReference type="InterPro" id="IPR002477">
    <property type="entry name" value="Peptidoglycan-bd-like"/>
</dbReference>
<sequence>MRRAMSLFLALLLALVCIPGIAEEYAEGARGDEVERFQQRLADLGYLTGSVDGIYGRQTTTAVSLFQELNGLTSTGIVDEATLEAIYSTQARQLREGLERDDEGEAVQLLQERLILLGFLDDDADGKYGKNTENAVAAFQEHLIAQGVSRVASTGEATPVTQEYLFDEARSTYLKDLSLGVEDSEVRRVERRLRALGYLDDTPDSAFDDYTEDVVRAFQSAAGLNVTGTVDKQTIDALFSTSAPASERFVAHDIYAGDTGAAVEAVQAALAQYGMLAAEPDGKYGSDTEEALERFYNYLSENGSPYAEHFAMYDGVTAAAQDLLADEDFFVYREDVTSGASEAEILRVQRRLYTLYYISESIIDGEVGSKTEAAIREFQANNRLEETGVADEETQRALFSANAMGKNTKYKLKVSIDDQRVYVYGLNTFGEYELDRTFICSTGLGNSTPPGIYTTTTEPLNRWQYFQKFECWAQYSFRITGDIWFHSVLYDAPDTSTLRYGSVYALGSKASHGCVRLQVEDAKWIYENCDEGTIVVVY</sequence>
<keyword evidence="7" id="KW-0732">Signal</keyword>
<feature type="active site" description="Nucleophile" evidence="6">
    <location>
        <position position="514"/>
    </location>
</feature>
<feature type="chain" id="PRO_5039307397" evidence="7">
    <location>
        <begin position="23"/>
        <end position="538"/>
    </location>
</feature>
<dbReference type="EMBL" id="DVFZ01000061">
    <property type="protein sequence ID" value="HIQ82692.1"/>
    <property type="molecule type" value="Genomic_DNA"/>
</dbReference>
<dbReference type="PROSITE" id="PS52029">
    <property type="entry name" value="LD_TPASE"/>
    <property type="match status" value="1"/>
</dbReference>
<keyword evidence="4 6" id="KW-0573">Peptidoglycan synthesis</keyword>
<dbReference type="InterPro" id="IPR038063">
    <property type="entry name" value="Transpep_catalytic_dom"/>
</dbReference>
<reference evidence="9" key="1">
    <citation type="submission" date="2020-10" db="EMBL/GenBank/DDBJ databases">
        <authorList>
            <person name="Gilroy R."/>
        </authorList>
    </citation>
    <scope>NUCLEOTIDE SEQUENCE</scope>
    <source>
        <strain evidence="9">ChiSjej6B24-2974</strain>
    </source>
</reference>
<accession>A0A9D0ZLD7</accession>
<dbReference type="SUPFAM" id="SSF47090">
    <property type="entry name" value="PGBD-like"/>
    <property type="match status" value="5"/>
</dbReference>
<feature type="signal peptide" evidence="7">
    <location>
        <begin position="1"/>
        <end position="22"/>
    </location>
</feature>
<dbReference type="GO" id="GO:0016740">
    <property type="term" value="F:transferase activity"/>
    <property type="evidence" value="ECO:0007669"/>
    <property type="project" value="UniProtKB-KW"/>
</dbReference>
<gene>
    <name evidence="9" type="ORF">IAA52_06265</name>
</gene>
<dbReference type="PANTHER" id="PTHR41533">
    <property type="entry name" value="L,D-TRANSPEPTIDASE HI_1667-RELATED"/>
    <property type="match status" value="1"/>
</dbReference>
<evidence type="ECO:0000256" key="6">
    <source>
        <dbReference type="PROSITE-ProRule" id="PRU01373"/>
    </source>
</evidence>
<dbReference type="SUPFAM" id="SSF141523">
    <property type="entry name" value="L,D-transpeptidase catalytic domain-like"/>
    <property type="match status" value="1"/>
</dbReference>
<feature type="active site" description="Proton donor/acceptor" evidence="6">
    <location>
        <position position="486"/>
    </location>
</feature>
<dbReference type="Pfam" id="PF03734">
    <property type="entry name" value="YkuD"/>
    <property type="match status" value="1"/>
</dbReference>
<dbReference type="GO" id="GO:0009252">
    <property type="term" value="P:peptidoglycan biosynthetic process"/>
    <property type="evidence" value="ECO:0007669"/>
    <property type="project" value="UniProtKB-KW"/>
</dbReference>
<comment type="caution">
    <text evidence="9">The sequence shown here is derived from an EMBL/GenBank/DDBJ whole genome shotgun (WGS) entry which is preliminary data.</text>
</comment>
<evidence type="ECO:0000256" key="1">
    <source>
        <dbReference type="ARBA" id="ARBA00004752"/>
    </source>
</evidence>
<dbReference type="AlphaFoldDB" id="A0A9D0ZLD7"/>
<dbReference type="InterPro" id="IPR036366">
    <property type="entry name" value="PGBDSf"/>
</dbReference>
<dbReference type="CDD" id="cd16913">
    <property type="entry name" value="YkuD_like"/>
    <property type="match status" value="1"/>
</dbReference>
<dbReference type="InterPro" id="IPR052905">
    <property type="entry name" value="LD-transpeptidase_YkuD-like"/>
</dbReference>
<evidence type="ECO:0000256" key="5">
    <source>
        <dbReference type="ARBA" id="ARBA00023316"/>
    </source>
</evidence>
<dbReference type="Proteomes" id="UP000824260">
    <property type="component" value="Unassembled WGS sequence"/>
</dbReference>
<dbReference type="GO" id="GO:0071555">
    <property type="term" value="P:cell wall organization"/>
    <property type="evidence" value="ECO:0007669"/>
    <property type="project" value="UniProtKB-UniRule"/>
</dbReference>
<dbReference type="InterPro" id="IPR036365">
    <property type="entry name" value="PGBD-like_sf"/>
</dbReference>
<keyword evidence="2" id="KW-0808">Transferase</keyword>
<dbReference type="InterPro" id="IPR005490">
    <property type="entry name" value="LD_TPept_cat_dom"/>
</dbReference>
<dbReference type="PANTHER" id="PTHR41533:SF2">
    <property type="entry name" value="BLR7131 PROTEIN"/>
    <property type="match status" value="1"/>
</dbReference>
<evidence type="ECO:0000256" key="3">
    <source>
        <dbReference type="ARBA" id="ARBA00022960"/>
    </source>
</evidence>
<evidence type="ECO:0000256" key="7">
    <source>
        <dbReference type="SAM" id="SignalP"/>
    </source>
</evidence>
<keyword evidence="5 6" id="KW-0961">Cell wall biogenesis/degradation</keyword>
<feature type="domain" description="L,D-TPase catalytic" evidence="8">
    <location>
        <begin position="410"/>
        <end position="538"/>
    </location>
</feature>
<proteinExistence type="predicted"/>